<protein>
    <recommendedName>
        <fullName evidence="10">Transposase</fullName>
    </recommendedName>
</protein>
<dbReference type="InterPro" id="IPR047647">
    <property type="entry name" value="ISAs1_transpos"/>
</dbReference>
<feature type="domain" description="Transposase IS4-like" evidence="2">
    <location>
        <begin position="107"/>
        <end position="341"/>
    </location>
</feature>
<dbReference type="PANTHER" id="PTHR30298">
    <property type="entry name" value="H REPEAT-ASSOCIATED PREDICTED TRANSPOSASE"/>
    <property type="match status" value="1"/>
</dbReference>
<feature type="domain" description="H repeat-associated protein N-terminal" evidence="3">
    <location>
        <begin position="8"/>
        <end position="94"/>
    </location>
</feature>
<dbReference type="GO" id="GO:0004803">
    <property type="term" value="F:transposase activity"/>
    <property type="evidence" value="ECO:0007669"/>
    <property type="project" value="InterPro"/>
</dbReference>
<dbReference type="NCBIfam" id="NF033564">
    <property type="entry name" value="transpos_ISAs1"/>
    <property type="match status" value="1"/>
</dbReference>
<evidence type="ECO:0000259" key="2">
    <source>
        <dbReference type="Pfam" id="PF01609"/>
    </source>
</evidence>
<evidence type="ECO:0000313" key="4">
    <source>
        <dbReference type="EMBL" id="AKH62291.1"/>
    </source>
</evidence>
<dbReference type="GO" id="GO:0003677">
    <property type="term" value="F:DNA binding"/>
    <property type="evidence" value="ECO:0007669"/>
    <property type="project" value="InterPro"/>
</dbReference>
<dbReference type="PATRIC" id="fig|230089.6.peg.1856"/>
<dbReference type="KEGG" id="ptt:VY86_22010"/>
<dbReference type="OrthoDB" id="8001376at2"/>
<dbReference type="EMBL" id="CP011104">
    <property type="protein sequence ID" value="AKH64262.1"/>
    <property type="molecule type" value="Genomic_DNA"/>
</dbReference>
<dbReference type="Pfam" id="PF01609">
    <property type="entry name" value="DDE_Tnp_1"/>
    <property type="match status" value="1"/>
</dbReference>
<reference evidence="4 9" key="1">
    <citation type="journal article" date="2015" name="J. Biotechnol.">
        <title>Complete genome sequence of Photorhabdus temperata subsp. thracensis 39-8(T), an entomopathogenic bacterium for the improved commercial bioinsecticide.</title>
        <authorList>
            <person name="Kwak Y."/>
            <person name="Shin J.H."/>
        </authorList>
    </citation>
    <scope>NUCLEOTIDE SEQUENCE [LARGE SCALE GENOMIC DNA]</scope>
    <source>
        <strain evidence="4 9">DSM 15199</strain>
    </source>
</reference>
<accession>A0A0F7LK93</accession>
<dbReference type="KEGG" id="ptt:VY86_12680"/>
<dbReference type="InterPro" id="IPR051698">
    <property type="entry name" value="Transposase_11-like"/>
</dbReference>
<dbReference type="InterPro" id="IPR032806">
    <property type="entry name" value="YbfD_N"/>
</dbReference>
<dbReference type="GO" id="GO:0006313">
    <property type="term" value="P:DNA transposition"/>
    <property type="evidence" value="ECO:0007669"/>
    <property type="project" value="InterPro"/>
</dbReference>
<dbReference type="EMBL" id="CP011104">
    <property type="protein sequence ID" value="AKH62291.1"/>
    <property type="molecule type" value="Genomic_DNA"/>
</dbReference>
<evidence type="ECO:0000313" key="8">
    <source>
        <dbReference type="EMBL" id="AKH65628.1"/>
    </source>
</evidence>
<evidence type="ECO:0000313" key="9">
    <source>
        <dbReference type="Proteomes" id="UP000034866"/>
    </source>
</evidence>
<dbReference type="EMBL" id="CP011104">
    <property type="protein sequence ID" value="AKH64049.1"/>
    <property type="molecule type" value="Genomic_DNA"/>
</dbReference>
<dbReference type="Pfam" id="PF13808">
    <property type="entry name" value="DDE_Tnp_1_assoc"/>
    <property type="match status" value="1"/>
</dbReference>
<dbReference type="KEGG" id="ptt:VY86_13965"/>
<evidence type="ECO:0000313" key="6">
    <source>
        <dbReference type="EMBL" id="AKH64049.1"/>
    </source>
</evidence>
<dbReference type="Proteomes" id="UP000034866">
    <property type="component" value="Chromosome"/>
</dbReference>
<gene>
    <name evidence="4" type="ORF">VY86_01990</name>
    <name evidence="5" type="ORF">VY86_08435</name>
    <name evidence="6" type="ORF">VY86_12680</name>
    <name evidence="7" type="ORF">VY86_13965</name>
    <name evidence="8" type="ORF">VY86_22010</name>
</gene>
<evidence type="ECO:0000313" key="5">
    <source>
        <dbReference type="EMBL" id="AKH63364.1"/>
    </source>
</evidence>
<reference evidence="9" key="2">
    <citation type="submission" date="2015-03" db="EMBL/GenBank/DDBJ databases">
        <title>Genome sequence of Azospirillum thiophilum strain DSM 21654T.</title>
        <authorList>
            <person name="Kwak Y."/>
            <person name="Shin J.-H."/>
        </authorList>
    </citation>
    <scope>NUCLEOTIDE SEQUENCE [LARGE SCALE GENOMIC DNA]</scope>
    <source>
        <strain evidence="9">DSM 15199</strain>
    </source>
</reference>
<evidence type="ECO:0008006" key="10">
    <source>
        <dbReference type="Google" id="ProtNLM"/>
    </source>
</evidence>
<dbReference type="EMBL" id="CP011104">
    <property type="protein sequence ID" value="AKH65628.1"/>
    <property type="molecule type" value="Genomic_DNA"/>
</dbReference>
<organism evidence="4 9">
    <name type="scientific">Photorhabdus thracensis</name>
    <dbReference type="NCBI Taxonomy" id="230089"/>
    <lineage>
        <taxon>Bacteria</taxon>
        <taxon>Pseudomonadati</taxon>
        <taxon>Pseudomonadota</taxon>
        <taxon>Gammaproteobacteria</taxon>
        <taxon>Enterobacterales</taxon>
        <taxon>Morganellaceae</taxon>
        <taxon>Photorhabdus</taxon>
    </lineage>
</organism>
<dbReference type="AlphaFoldDB" id="A0A0F7LK93"/>
<dbReference type="InterPro" id="IPR002559">
    <property type="entry name" value="Transposase_11"/>
</dbReference>
<evidence type="ECO:0000313" key="7">
    <source>
        <dbReference type="EMBL" id="AKH64262.1"/>
    </source>
</evidence>
<comment type="similarity">
    <text evidence="1">Belongs to the transposase 11 family.</text>
</comment>
<sequence length="374" mass="42698">MTQKALFDYLEALPDPRQQAKCSHVLSEVIFMALCAMMCGFDTWSEIALFAQEREKWFKRWLTLANGVPSHDTFNRIFAIMPASTLQSLFQEWVDHILKKEGLSGQLAVDGKALRATAKGRGANRIHTVNVWSTELGLCLGQQKVEKKSNEIKAIPELLQLLALEGCLVSIDAAGTQTKIAEIILEKSADYLLAVKDNQPTLAAEVSAQFHAFWANTPKDLAGPSFYEQFDNQHGRQEHRRCWQFPVGEQMPICQKWKAKTIIAVQSERTEKGRGHDFVRFYISSQPMNAEKALQATRSHWSVENHLHWSLDVAFREDKLQARIGFAGENLAVLRKWILNMLKQNKSRKLSMENKRRLCCLNDDYLFESLSLFI</sequence>
<evidence type="ECO:0000259" key="3">
    <source>
        <dbReference type="Pfam" id="PF13808"/>
    </source>
</evidence>
<dbReference type="KEGG" id="ptt:VY86_08435"/>
<evidence type="ECO:0000256" key="1">
    <source>
        <dbReference type="ARBA" id="ARBA00010075"/>
    </source>
</evidence>
<keyword evidence="9" id="KW-1185">Reference proteome</keyword>
<name>A0A0F7LK93_9GAMM</name>
<dbReference type="KEGG" id="ptt:VY86_01990"/>
<dbReference type="PANTHER" id="PTHR30298:SF0">
    <property type="entry name" value="PROTEIN YBFL-RELATED"/>
    <property type="match status" value="1"/>
</dbReference>
<proteinExistence type="inferred from homology"/>
<dbReference type="RefSeq" id="WP_046973730.1">
    <property type="nucleotide sequence ID" value="NZ_CP011104.1"/>
</dbReference>
<dbReference type="EMBL" id="CP011104">
    <property type="protein sequence ID" value="AKH63364.1"/>
    <property type="molecule type" value="Genomic_DNA"/>
</dbReference>